<gene>
    <name evidence="9" type="ORF">CF392_00705</name>
</gene>
<keyword evidence="10" id="KW-1185">Reference proteome</keyword>
<protein>
    <submittedName>
        <fullName evidence="9">Peptide-binding protein</fullName>
    </submittedName>
</protein>
<keyword evidence="4 7" id="KW-1133">Transmembrane helix</keyword>
<feature type="coiled-coil region" evidence="6">
    <location>
        <begin position="77"/>
        <end position="170"/>
    </location>
</feature>
<evidence type="ECO:0000256" key="5">
    <source>
        <dbReference type="ARBA" id="ARBA00023136"/>
    </source>
</evidence>
<dbReference type="Pfam" id="PF08239">
    <property type="entry name" value="SH3_3"/>
    <property type="match status" value="1"/>
</dbReference>
<evidence type="ECO:0000256" key="4">
    <source>
        <dbReference type="ARBA" id="ARBA00022989"/>
    </source>
</evidence>
<dbReference type="AlphaFoldDB" id="A0A2A2I7X4"/>
<evidence type="ECO:0000313" key="10">
    <source>
        <dbReference type="Proteomes" id="UP000218332"/>
    </source>
</evidence>
<sequence length="206" mass="23253">MPVSAETMYIDDMLKAPLRAGEGLQYRIVHKGLPSGTQVNLLETSDSGYSRVRTGDGQEGWLPTRYLSRQPIAEDRLKRVSSQLEETRSSLSSVREQLSTVTEERDQLANTRDQLENRVSELSAELKRIRSVSENALSLERQNQTLRESNQQLKKEVEVLTAENERLQSKKESDFMMLGALLVGAGVLIAVVVPWLKPARKTDNWV</sequence>
<dbReference type="InterPro" id="IPR036028">
    <property type="entry name" value="SH3-like_dom_sf"/>
</dbReference>
<proteinExistence type="predicted"/>
<dbReference type="Proteomes" id="UP000218332">
    <property type="component" value="Unassembled WGS sequence"/>
</dbReference>
<evidence type="ECO:0000256" key="7">
    <source>
        <dbReference type="SAM" id="Phobius"/>
    </source>
</evidence>
<dbReference type="SUPFAM" id="SSF50044">
    <property type="entry name" value="SH3-domain"/>
    <property type="match status" value="1"/>
</dbReference>
<dbReference type="PROSITE" id="PS51781">
    <property type="entry name" value="SH3B"/>
    <property type="match status" value="1"/>
</dbReference>
<accession>A0A2A2I7X4</accession>
<dbReference type="OrthoDB" id="9790951at2"/>
<comment type="caution">
    <text evidence="9">The sequence shown here is derived from an EMBL/GenBank/DDBJ whole genome shotgun (WGS) entry which is preliminary data.</text>
</comment>
<dbReference type="Gene3D" id="1.10.287.1490">
    <property type="match status" value="1"/>
</dbReference>
<dbReference type="EMBL" id="NMPM01000004">
    <property type="protein sequence ID" value="PAV27488.1"/>
    <property type="molecule type" value="Genomic_DNA"/>
</dbReference>
<dbReference type="InterPro" id="IPR003646">
    <property type="entry name" value="SH3-like_bac-type"/>
</dbReference>
<dbReference type="InterPro" id="IPR016476">
    <property type="entry name" value="SH3_dom_pro"/>
</dbReference>
<evidence type="ECO:0000256" key="1">
    <source>
        <dbReference type="ARBA" id="ARBA00004167"/>
    </source>
</evidence>
<evidence type="ECO:0000256" key="6">
    <source>
        <dbReference type="SAM" id="Coils"/>
    </source>
</evidence>
<evidence type="ECO:0000256" key="2">
    <source>
        <dbReference type="ARBA" id="ARBA00022692"/>
    </source>
</evidence>
<keyword evidence="2 7" id="KW-0812">Transmembrane</keyword>
<keyword evidence="5 7" id="KW-0472">Membrane</keyword>
<evidence type="ECO:0000256" key="3">
    <source>
        <dbReference type="ARBA" id="ARBA00022729"/>
    </source>
</evidence>
<dbReference type="NCBIfam" id="TIGR04211">
    <property type="entry name" value="SH3_and_anchor"/>
    <property type="match status" value="1"/>
</dbReference>
<dbReference type="PIRSF" id="PIRSF006158">
    <property type="entry name" value="UCP006158_SH3"/>
    <property type="match status" value="1"/>
</dbReference>
<name>A0A2A2I7X4_9GAMM</name>
<evidence type="ECO:0000259" key="8">
    <source>
        <dbReference type="PROSITE" id="PS51781"/>
    </source>
</evidence>
<dbReference type="GO" id="GO:0016020">
    <property type="term" value="C:membrane"/>
    <property type="evidence" value="ECO:0007669"/>
    <property type="project" value="UniProtKB-SubCell"/>
</dbReference>
<feature type="transmembrane region" description="Helical" evidence="7">
    <location>
        <begin position="175"/>
        <end position="196"/>
    </location>
</feature>
<keyword evidence="3" id="KW-0732">Signal</keyword>
<comment type="subcellular location">
    <subcellularLocation>
        <location evidence="1">Membrane</location>
        <topology evidence="1">Single-pass membrane protein</topology>
    </subcellularLocation>
</comment>
<dbReference type="Gene3D" id="2.30.30.40">
    <property type="entry name" value="SH3 Domains"/>
    <property type="match status" value="1"/>
</dbReference>
<organism evidence="9 10">
    <name type="scientific">Tamilnaduibacter salinus</name>
    <dbReference type="NCBI Taxonomy" id="1484056"/>
    <lineage>
        <taxon>Bacteria</taxon>
        <taxon>Pseudomonadati</taxon>
        <taxon>Pseudomonadota</taxon>
        <taxon>Gammaproteobacteria</taxon>
        <taxon>Pseudomonadales</taxon>
        <taxon>Marinobacteraceae</taxon>
        <taxon>Tamilnaduibacter</taxon>
    </lineage>
</organism>
<keyword evidence="6" id="KW-0175">Coiled coil</keyword>
<reference evidence="9 10" key="1">
    <citation type="submission" date="2017-07" db="EMBL/GenBank/DDBJ databases">
        <title>Tamlnaduibacter salinus (Mi-7) genome sequencing.</title>
        <authorList>
            <person name="Verma A."/>
            <person name="Krishnamurthi S."/>
        </authorList>
    </citation>
    <scope>NUCLEOTIDE SEQUENCE [LARGE SCALE GENOMIC DNA]</scope>
    <source>
        <strain evidence="9 10">Mi-7</strain>
    </source>
</reference>
<feature type="domain" description="SH3b" evidence="8">
    <location>
        <begin position="5"/>
        <end position="71"/>
    </location>
</feature>
<evidence type="ECO:0000313" key="9">
    <source>
        <dbReference type="EMBL" id="PAV27488.1"/>
    </source>
</evidence>